<feature type="binding site" evidence="1">
    <location>
        <position position="51"/>
    </location>
    <ligand>
        <name>Mg(2+)</name>
        <dbReference type="ChEBI" id="CHEBI:18420"/>
        <label>1</label>
    </ligand>
</feature>
<evidence type="ECO:0000313" key="5">
    <source>
        <dbReference type="EMBL" id="MBB3022175.1"/>
    </source>
</evidence>
<evidence type="ECO:0000259" key="4">
    <source>
        <dbReference type="Pfam" id="PF02769"/>
    </source>
</evidence>
<dbReference type="SUPFAM" id="SSF56042">
    <property type="entry name" value="PurM C-terminal domain-like"/>
    <property type="match status" value="1"/>
</dbReference>
<keyword evidence="1" id="KW-0479">Metal-binding</keyword>
<comment type="miscellaneous">
    <text evidence="1">Reaction mechanism of ThiL seems to utilize a direct, inline transfer of the gamma-phosphate of ATP to TMP rather than a phosphorylated enzyme intermediate.</text>
</comment>
<dbReference type="InterPro" id="IPR036921">
    <property type="entry name" value="PurM-like_N_sf"/>
</dbReference>
<organism evidence="5 6">
    <name type="scientific">Helcobacillus massiliensis</name>
    <dbReference type="NCBI Taxonomy" id="521392"/>
    <lineage>
        <taxon>Bacteria</taxon>
        <taxon>Bacillati</taxon>
        <taxon>Actinomycetota</taxon>
        <taxon>Actinomycetes</taxon>
        <taxon>Micrococcales</taxon>
        <taxon>Dermabacteraceae</taxon>
        <taxon>Helcobacillus</taxon>
    </lineage>
</organism>
<keyword evidence="1" id="KW-0067">ATP-binding</keyword>
<dbReference type="RefSeq" id="WP_183374029.1">
    <property type="nucleotide sequence ID" value="NZ_CBCSFZ010000008.1"/>
</dbReference>
<dbReference type="Gene3D" id="3.90.650.10">
    <property type="entry name" value="PurM-like C-terminal domain"/>
    <property type="match status" value="1"/>
</dbReference>
<feature type="binding site" evidence="1">
    <location>
        <position position="295"/>
    </location>
    <ligand>
        <name>substrate</name>
    </ligand>
</feature>
<dbReference type="UniPathway" id="UPA00060">
    <property type="reaction ID" value="UER00142"/>
</dbReference>
<dbReference type="EMBL" id="JACHWP010000001">
    <property type="protein sequence ID" value="MBB3022175.1"/>
    <property type="molecule type" value="Genomic_DNA"/>
</dbReference>
<feature type="binding site" evidence="1">
    <location>
        <position position="90"/>
    </location>
    <ligand>
        <name>Mg(2+)</name>
        <dbReference type="ChEBI" id="CHEBI:18420"/>
        <label>2</label>
    </ligand>
</feature>
<name>A0A839QQX3_9MICO</name>
<feature type="binding site" evidence="1">
    <location>
        <position position="52"/>
    </location>
    <ligand>
        <name>Mg(2+)</name>
        <dbReference type="ChEBI" id="CHEBI:18420"/>
        <label>2</label>
    </ligand>
</feature>
<feature type="binding site" evidence="1">
    <location>
        <position position="90"/>
    </location>
    <ligand>
        <name>Mg(2+)</name>
        <dbReference type="ChEBI" id="CHEBI:18420"/>
        <label>3</label>
    </ligand>
</feature>
<comment type="similarity">
    <text evidence="1">Belongs to the thiamine-monophosphate kinase family.</text>
</comment>
<evidence type="ECO:0000256" key="1">
    <source>
        <dbReference type="HAMAP-Rule" id="MF_02128"/>
    </source>
</evidence>
<dbReference type="PANTHER" id="PTHR30270:SF0">
    <property type="entry name" value="THIAMINE-MONOPHOSPHATE KINASE"/>
    <property type="match status" value="1"/>
</dbReference>
<keyword evidence="1 5" id="KW-0808">Transferase</keyword>
<dbReference type="GO" id="GO:0009030">
    <property type="term" value="F:thiamine-phosphate kinase activity"/>
    <property type="evidence" value="ECO:0007669"/>
    <property type="project" value="UniProtKB-UniRule"/>
</dbReference>
<feature type="binding site" evidence="1">
    <location>
        <position position="241"/>
    </location>
    <ligand>
        <name>Mg(2+)</name>
        <dbReference type="ChEBI" id="CHEBI:18420"/>
        <label>3</label>
    </ligand>
</feature>
<dbReference type="GO" id="GO:0000287">
    <property type="term" value="F:magnesium ion binding"/>
    <property type="evidence" value="ECO:0007669"/>
    <property type="project" value="UniProtKB-UniRule"/>
</dbReference>
<feature type="binding site" evidence="1">
    <location>
        <position position="244"/>
    </location>
    <ligand>
        <name>Mg(2+)</name>
        <dbReference type="ChEBI" id="CHEBI:18420"/>
        <label>5</label>
    </ligand>
</feature>
<dbReference type="Pfam" id="PF02769">
    <property type="entry name" value="AIRS_C"/>
    <property type="match status" value="1"/>
</dbReference>
<feature type="binding site" evidence="1">
    <location>
        <position position="36"/>
    </location>
    <ligand>
        <name>Mg(2+)</name>
        <dbReference type="ChEBI" id="CHEBI:18420"/>
        <label>4</label>
    </ligand>
</feature>
<keyword evidence="1 5" id="KW-0418">Kinase</keyword>
<comment type="caution">
    <text evidence="5">The sequence shown here is derived from an EMBL/GenBank/DDBJ whole genome shotgun (WGS) entry which is preliminary data.</text>
</comment>
<dbReference type="InterPro" id="IPR016188">
    <property type="entry name" value="PurM-like_N"/>
</dbReference>
<feature type="binding site" evidence="1">
    <location>
        <position position="166"/>
    </location>
    <ligand>
        <name>ATP</name>
        <dbReference type="ChEBI" id="CHEBI:30616"/>
    </ligand>
</feature>
<reference evidence="5 6" key="1">
    <citation type="submission" date="2020-08" db="EMBL/GenBank/DDBJ databases">
        <title>Sequencing the genomes of 1000 actinobacteria strains.</title>
        <authorList>
            <person name="Klenk H.-P."/>
        </authorList>
    </citation>
    <scope>NUCLEOTIDE SEQUENCE [LARGE SCALE GENOMIC DNA]</scope>
    <source>
        <strain evidence="5 6">DSM 23040</strain>
    </source>
</reference>
<dbReference type="HAMAP" id="MF_02128">
    <property type="entry name" value="TMP_kinase"/>
    <property type="match status" value="1"/>
</dbReference>
<feature type="domain" description="PurM-like C-terminal" evidence="4">
    <location>
        <begin position="171"/>
        <end position="334"/>
    </location>
</feature>
<dbReference type="InterPro" id="IPR036676">
    <property type="entry name" value="PurM-like_C_sf"/>
</dbReference>
<comment type="pathway">
    <text evidence="1">Cofactor biosynthesis; thiamine diphosphate biosynthesis; thiamine diphosphate from thiamine phosphate: step 1/1.</text>
</comment>
<sequence>MSTLGELGEAGILARILPILSGAANTERTLIGPGDDAALLAVPSGSVVITTDTMIEGKDFLLRGDAPGRSPLGSTGEEIGHKLAVQNLADIAAMGAEPTALVLSLSAPATTPLALIEGIARGLAARSARAGAVVIGGDLGGADMISLTVTALGELVPGLGGRAIRRDGARVGDVVAVGTPQLGRSAAGLALLLGGHDPAELGDVQRGAEGALEFHRAPEVDLEAGHRLAAALGHDLHAMIDVSDGLLRDAGRLADASGVRIHLDADGLATMAEALRPLADSLGQDPSAWVLGSGEEHAMLICLPPSALQAARDVLRDAGRDLTVVGRVLPAGEEGPRATAAGVNEQGADGSALGWDHFE</sequence>
<comment type="function">
    <text evidence="1">Catalyzes the ATP-dependent phosphorylation of thiamine-monophosphate (TMP) to form thiamine-pyrophosphate (TPP), the active form of vitamin B1.</text>
</comment>
<keyword evidence="1" id="KW-0784">Thiamine biosynthesis</keyword>
<dbReference type="PANTHER" id="PTHR30270">
    <property type="entry name" value="THIAMINE-MONOPHOSPHATE KINASE"/>
    <property type="match status" value="1"/>
</dbReference>
<dbReference type="InterPro" id="IPR010918">
    <property type="entry name" value="PurM-like_C_dom"/>
</dbReference>
<feature type="binding site" evidence="1">
    <location>
        <position position="355"/>
    </location>
    <ligand>
        <name>substrate</name>
    </ligand>
</feature>
<feature type="binding site" evidence="1">
    <location>
        <position position="52"/>
    </location>
    <ligand>
        <name>Mg(2+)</name>
        <dbReference type="ChEBI" id="CHEBI:18420"/>
        <label>1</label>
    </ligand>
</feature>
<keyword evidence="6" id="KW-1185">Reference proteome</keyword>
<feature type="binding site" evidence="1">
    <location>
        <position position="90"/>
    </location>
    <ligand>
        <name>Mg(2+)</name>
        <dbReference type="ChEBI" id="CHEBI:18420"/>
        <label>4</label>
    </ligand>
</feature>
<dbReference type="Pfam" id="PF00586">
    <property type="entry name" value="AIRS"/>
    <property type="match status" value="1"/>
</dbReference>
<comment type="catalytic activity">
    <reaction evidence="1">
        <text>thiamine phosphate + ATP = thiamine diphosphate + ADP</text>
        <dbReference type="Rhea" id="RHEA:15913"/>
        <dbReference type="ChEBI" id="CHEBI:30616"/>
        <dbReference type="ChEBI" id="CHEBI:37575"/>
        <dbReference type="ChEBI" id="CHEBI:58937"/>
        <dbReference type="ChEBI" id="CHEBI:456216"/>
        <dbReference type="EC" id="2.7.4.16"/>
    </reaction>
</comment>
<feature type="binding site" evidence="1">
    <location>
        <position position="36"/>
    </location>
    <ligand>
        <name>Mg(2+)</name>
        <dbReference type="ChEBI" id="CHEBI:18420"/>
        <label>3</label>
    </ligand>
</feature>
<dbReference type="SUPFAM" id="SSF55326">
    <property type="entry name" value="PurM N-terminal domain-like"/>
    <property type="match status" value="1"/>
</dbReference>
<feature type="binding site" evidence="1">
    <location>
        <position position="138"/>
    </location>
    <ligand>
        <name>Mg(2+)</name>
        <dbReference type="ChEBI" id="CHEBI:18420"/>
        <label>1</label>
    </ligand>
</feature>
<feature type="binding site" evidence="1">
    <location>
        <position position="243"/>
    </location>
    <ligand>
        <name>ATP</name>
        <dbReference type="ChEBI" id="CHEBI:30616"/>
    </ligand>
</feature>
<accession>A0A839QQX3</accession>
<proteinExistence type="inferred from homology"/>
<evidence type="ECO:0000256" key="2">
    <source>
        <dbReference type="SAM" id="MobiDB-lite"/>
    </source>
</evidence>
<dbReference type="EC" id="2.7.4.16" evidence="1"/>
<feature type="domain" description="PurM-like N-terminal" evidence="3">
    <location>
        <begin position="34"/>
        <end position="154"/>
    </location>
</feature>
<dbReference type="NCBIfam" id="TIGR01379">
    <property type="entry name" value="thiL"/>
    <property type="match status" value="1"/>
</dbReference>
<evidence type="ECO:0000313" key="6">
    <source>
        <dbReference type="Proteomes" id="UP000568050"/>
    </source>
</evidence>
<feature type="region of interest" description="Disordered" evidence="2">
    <location>
        <begin position="334"/>
        <end position="359"/>
    </location>
</feature>
<dbReference type="CDD" id="cd02194">
    <property type="entry name" value="ThiL"/>
    <property type="match status" value="1"/>
</dbReference>
<protein>
    <recommendedName>
        <fullName evidence="1">Thiamine-monophosphate kinase</fullName>
        <shortName evidence="1">TMP kinase</shortName>
        <shortName evidence="1">Thiamine-phosphate kinase</shortName>
        <ecNumber evidence="1">2.7.4.16</ecNumber>
    </recommendedName>
</protein>
<feature type="binding site" evidence="1">
    <location>
        <position position="59"/>
    </location>
    <ligand>
        <name>substrate</name>
    </ligand>
</feature>
<feature type="binding site" evidence="1">
    <location>
        <position position="50"/>
    </location>
    <ligand>
        <name>Mg(2+)</name>
        <dbReference type="ChEBI" id="CHEBI:18420"/>
        <label>4</label>
    </ligand>
</feature>
<feature type="binding site" evidence="1">
    <location>
        <begin position="137"/>
        <end position="138"/>
    </location>
    <ligand>
        <name>ATP</name>
        <dbReference type="ChEBI" id="CHEBI:30616"/>
    </ligand>
</feature>
<gene>
    <name evidence="1" type="primary">thiL</name>
    <name evidence="5" type="ORF">FHX50_000423</name>
</gene>
<dbReference type="GO" id="GO:0009228">
    <property type="term" value="P:thiamine biosynthetic process"/>
    <property type="evidence" value="ECO:0007669"/>
    <property type="project" value="UniProtKB-KW"/>
</dbReference>
<dbReference type="AlphaFoldDB" id="A0A839QQX3"/>
<keyword evidence="1" id="KW-0460">Magnesium</keyword>
<comment type="caution">
    <text evidence="1">Lacks conserved residue(s) required for the propagation of feature annotation.</text>
</comment>
<dbReference type="Proteomes" id="UP000568050">
    <property type="component" value="Unassembled WGS sequence"/>
</dbReference>
<dbReference type="Gene3D" id="3.30.1330.10">
    <property type="entry name" value="PurM-like, N-terminal domain"/>
    <property type="match status" value="1"/>
</dbReference>
<dbReference type="InterPro" id="IPR006283">
    <property type="entry name" value="ThiL-like"/>
</dbReference>
<dbReference type="GO" id="GO:0009229">
    <property type="term" value="P:thiamine diphosphate biosynthetic process"/>
    <property type="evidence" value="ECO:0007669"/>
    <property type="project" value="UniProtKB-UniRule"/>
</dbReference>
<dbReference type="GO" id="GO:0005524">
    <property type="term" value="F:ATP binding"/>
    <property type="evidence" value="ECO:0007669"/>
    <property type="project" value="UniProtKB-UniRule"/>
</dbReference>
<dbReference type="PIRSF" id="PIRSF005303">
    <property type="entry name" value="Thiam_monoph_kin"/>
    <property type="match status" value="1"/>
</dbReference>
<keyword evidence="1" id="KW-0547">Nucleotide-binding</keyword>
<evidence type="ECO:0000259" key="3">
    <source>
        <dbReference type="Pfam" id="PF00586"/>
    </source>
</evidence>